<dbReference type="EMBL" id="BMFV01000015">
    <property type="protein sequence ID" value="GGH82597.1"/>
    <property type="molecule type" value="Genomic_DNA"/>
</dbReference>
<evidence type="ECO:0000256" key="1">
    <source>
        <dbReference type="ARBA" id="ARBA00022553"/>
    </source>
</evidence>
<proteinExistence type="predicted"/>
<keyword evidence="3" id="KW-0805">Transcription regulation</keyword>
<dbReference type="Pfam" id="PF00072">
    <property type="entry name" value="Response_reg"/>
    <property type="match status" value="1"/>
</dbReference>
<dbReference type="Pfam" id="PF00196">
    <property type="entry name" value="GerE"/>
    <property type="match status" value="1"/>
</dbReference>
<accession>A0A8J2ZX84</accession>
<evidence type="ECO:0000256" key="6">
    <source>
        <dbReference type="PROSITE-ProRule" id="PRU00169"/>
    </source>
</evidence>
<dbReference type="SMART" id="SM00448">
    <property type="entry name" value="REC"/>
    <property type="match status" value="1"/>
</dbReference>
<dbReference type="SMART" id="SM00421">
    <property type="entry name" value="HTH_LUXR"/>
    <property type="match status" value="1"/>
</dbReference>
<dbReference type="GO" id="GO:0003677">
    <property type="term" value="F:DNA binding"/>
    <property type="evidence" value="ECO:0007669"/>
    <property type="project" value="UniProtKB-KW"/>
</dbReference>
<dbReference type="InterPro" id="IPR011006">
    <property type="entry name" value="CheY-like_superfamily"/>
</dbReference>
<keyword evidence="2" id="KW-0902">Two-component regulatory system</keyword>
<keyword evidence="10" id="KW-1185">Reference proteome</keyword>
<dbReference type="PROSITE" id="PS00622">
    <property type="entry name" value="HTH_LUXR_1"/>
    <property type="match status" value="1"/>
</dbReference>
<dbReference type="InterPro" id="IPR036388">
    <property type="entry name" value="WH-like_DNA-bd_sf"/>
</dbReference>
<feature type="modified residue" description="4-aspartylphosphate" evidence="6">
    <location>
        <position position="53"/>
    </location>
</feature>
<dbReference type="AlphaFoldDB" id="A0A8J2ZX84"/>
<comment type="caution">
    <text evidence="9">The sequence shown here is derived from an EMBL/GenBank/DDBJ whole genome shotgun (WGS) entry which is preliminary data.</text>
</comment>
<feature type="domain" description="Response regulatory" evidence="8">
    <location>
        <begin position="2"/>
        <end position="116"/>
    </location>
</feature>
<dbReference type="Proteomes" id="UP000656813">
    <property type="component" value="Unassembled WGS sequence"/>
</dbReference>
<dbReference type="InterPro" id="IPR016032">
    <property type="entry name" value="Sig_transdc_resp-reg_C-effctor"/>
</dbReference>
<dbReference type="Gene3D" id="1.10.10.10">
    <property type="entry name" value="Winged helix-like DNA-binding domain superfamily/Winged helix DNA-binding domain"/>
    <property type="match status" value="1"/>
</dbReference>
<reference evidence="9" key="1">
    <citation type="journal article" date="2014" name="Int. J. Syst. Evol. Microbiol.">
        <title>Complete genome sequence of Corynebacterium casei LMG S-19264T (=DSM 44701T), isolated from a smear-ripened cheese.</title>
        <authorList>
            <consortium name="US DOE Joint Genome Institute (JGI-PGF)"/>
            <person name="Walter F."/>
            <person name="Albersmeier A."/>
            <person name="Kalinowski J."/>
            <person name="Ruckert C."/>
        </authorList>
    </citation>
    <scope>NUCLEOTIDE SEQUENCE</scope>
    <source>
        <strain evidence="9">CGMCC 1.12777</strain>
    </source>
</reference>
<dbReference type="PROSITE" id="PS50110">
    <property type="entry name" value="RESPONSE_REGULATORY"/>
    <property type="match status" value="1"/>
</dbReference>
<evidence type="ECO:0008006" key="11">
    <source>
        <dbReference type="Google" id="ProtNLM"/>
    </source>
</evidence>
<evidence type="ECO:0000259" key="8">
    <source>
        <dbReference type="PROSITE" id="PS50110"/>
    </source>
</evidence>
<dbReference type="SUPFAM" id="SSF52172">
    <property type="entry name" value="CheY-like"/>
    <property type="match status" value="1"/>
</dbReference>
<evidence type="ECO:0000313" key="9">
    <source>
        <dbReference type="EMBL" id="GGH82597.1"/>
    </source>
</evidence>
<evidence type="ECO:0000259" key="7">
    <source>
        <dbReference type="PROSITE" id="PS50043"/>
    </source>
</evidence>
<dbReference type="GO" id="GO:0006355">
    <property type="term" value="P:regulation of DNA-templated transcription"/>
    <property type="evidence" value="ECO:0007669"/>
    <property type="project" value="InterPro"/>
</dbReference>
<keyword evidence="4" id="KW-0238">DNA-binding</keyword>
<dbReference type="InterPro" id="IPR000792">
    <property type="entry name" value="Tscrpt_reg_LuxR_C"/>
</dbReference>
<dbReference type="GO" id="GO:0000160">
    <property type="term" value="P:phosphorelay signal transduction system"/>
    <property type="evidence" value="ECO:0007669"/>
    <property type="project" value="UniProtKB-KW"/>
</dbReference>
<evidence type="ECO:0000256" key="3">
    <source>
        <dbReference type="ARBA" id="ARBA00023015"/>
    </source>
</evidence>
<dbReference type="CDD" id="cd06170">
    <property type="entry name" value="LuxR_C_like"/>
    <property type="match status" value="1"/>
</dbReference>
<dbReference type="PANTHER" id="PTHR43214:SF44">
    <property type="entry name" value="TWO-COMPONENT RESPONSE REGULATOR"/>
    <property type="match status" value="1"/>
</dbReference>
<evidence type="ECO:0000256" key="5">
    <source>
        <dbReference type="ARBA" id="ARBA00023163"/>
    </source>
</evidence>
<gene>
    <name evidence="9" type="ORF">GCM10007096_22220</name>
</gene>
<organism evidence="9 10">
    <name type="scientific">Pullulanibacillus pueri</name>
    <dbReference type="NCBI Taxonomy" id="1437324"/>
    <lineage>
        <taxon>Bacteria</taxon>
        <taxon>Bacillati</taxon>
        <taxon>Bacillota</taxon>
        <taxon>Bacilli</taxon>
        <taxon>Bacillales</taxon>
        <taxon>Sporolactobacillaceae</taxon>
        <taxon>Pullulanibacillus</taxon>
    </lineage>
</organism>
<keyword evidence="5" id="KW-0804">Transcription</keyword>
<protein>
    <recommendedName>
        <fullName evidence="11">DNA-binding response regulator</fullName>
    </recommendedName>
</protein>
<keyword evidence="1 6" id="KW-0597">Phosphoprotein</keyword>
<dbReference type="PRINTS" id="PR00038">
    <property type="entry name" value="HTHLUXR"/>
</dbReference>
<name>A0A8J2ZX84_9BACL</name>
<evidence type="ECO:0000313" key="10">
    <source>
        <dbReference type="Proteomes" id="UP000656813"/>
    </source>
</evidence>
<dbReference type="SUPFAM" id="SSF46894">
    <property type="entry name" value="C-terminal effector domain of the bipartite response regulators"/>
    <property type="match status" value="1"/>
</dbReference>
<dbReference type="InterPro" id="IPR039420">
    <property type="entry name" value="WalR-like"/>
</dbReference>
<feature type="domain" description="HTH luxR-type" evidence="7">
    <location>
        <begin position="133"/>
        <end position="198"/>
    </location>
</feature>
<dbReference type="RefSeq" id="WP_188497469.1">
    <property type="nucleotide sequence ID" value="NZ_BMFV01000015.1"/>
</dbReference>
<reference evidence="9" key="2">
    <citation type="submission" date="2020-09" db="EMBL/GenBank/DDBJ databases">
        <authorList>
            <person name="Sun Q."/>
            <person name="Zhou Y."/>
        </authorList>
    </citation>
    <scope>NUCLEOTIDE SEQUENCE</scope>
    <source>
        <strain evidence="9">CGMCC 1.12777</strain>
    </source>
</reference>
<sequence>MKVVTIDDEKAMHLIMKRMIAEIDNVDIVGSFQRTSEAFSFLQNNLVDLVFVDINIPRENGLDFAKRLRELDERMKIVFVTSYKEYALSAFDVYAFDYIVKPLTKQRLNQTIKRALEEESSLKAKEQSSQEALPSLVEPLTKREKQVLQLMGNGLSNKEIAKTFNLTEGTIKNHVVNIFGKLQVKNRVQAILIAKELKQIT</sequence>
<dbReference type="PANTHER" id="PTHR43214">
    <property type="entry name" value="TWO-COMPONENT RESPONSE REGULATOR"/>
    <property type="match status" value="1"/>
</dbReference>
<evidence type="ECO:0000256" key="4">
    <source>
        <dbReference type="ARBA" id="ARBA00023125"/>
    </source>
</evidence>
<dbReference type="PROSITE" id="PS50043">
    <property type="entry name" value="HTH_LUXR_2"/>
    <property type="match status" value="1"/>
</dbReference>
<evidence type="ECO:0000256" key="2">
    <source>
        <dbReference type="ARBA" id="ARBA00023012"/>
    </source>
</evidence>
<dbReference type="Gene3D" id="3.40.50.2300">
    <property type="match status" value="1"/>
</dbReference>
<dbReference type="InterPro" id="IPR001789">
    <property type="entry name" value="Sig_transdc_resp-reg_receiver"/>
</dbReference>